<dbReference type="SUPFAM" id="SSF117396">
    <property type="entry name" value="TM1631-like"/>
    <property type="match status" value="1"/>
</dbReference>
<evidence type="ECO:0000313" key="2">
    <source>
        <dbReference type="Proteomes" id="UP001220670"/>
    </source>
</evidence>
<proteinExistence type="predicted"/>
<protein>
    <submittedName>
        <fullName evidence="1">DUF72 domain-containing protein</fullName>
    </submittedName>
</protein>
<dbReference type="AlphaFoldDB" id="A0AAJ1HT32"/>
<dbReference type="PANTHER" id="PTHR30348:SF13">
    <property type="entry name" value="UPF0759 PROTEIN YUNF"/>
    <property type="match status" value="1"/>
</dbReference>
<gene>
    <name evidence="1" type="ORF">PO250_01525</name>
</gene>
<comment type="caution">
    <text evidence="1">The sequence shown here is derived from an EMBL/GenBank/DDBJ whole genome shotgun (WGS) entry which is preliminary data.</text>
</comment>
<name>A0AAJ1HT32_LIMMU</name>
<reference evidence="1" key="1">
    <citation type="submission" date="2023-01" db="EMBL/GenBank/DDBJ databases">
        <title>Genome analysis of 13 Lactobacillus isolated from gut of wild boar.</title>
        <authorList>
            <person name="Papp P."/>
            <person name="Libisch B."/>
            <person name="Nagy T."/>
            <person name="Olasz F."/>
        </authorList>
    </citation>
    <scope>NUCLEOTIDE SEQUENCE</scope>
    <source>
        <strain evidence="1">F146</strain>
    </source>
</reference>
<dbReference type="EMBL" id="JAQONE010000004">
    <property type="protein sequence ID" value="MDC2829014.1"/>
    <property type="molecule type" value="Genomic_DNA"/>
</dbReference>
<dbReference type="PANTHER" id="PTHR30348">
    <property type="entry name" value="UNCHARACTERIZED PROTEIN YECE"/>
    <property type="match status" value="1"/>
</dbReference>
<evidence type="ECO:0000313" key="1">
    <source>
        <dbReference type="EMBL" id="MDC2829014.1"/>
    </source>
</evidence>
<dbReference type="InterPro" id="IPR036520">
    <property type="entry name" value="UPF0759_sf"/>
</dbReference>
<dbReference type="Proteomes" id="UP001220670">
    <property type="component" value="Unassembled WGS sequence"/>
</dbReference>
<dbReference type="Gene3D" id="3.20.20.410">
    <property type="entry name" value="Protein of unknown function UPF0759"/>
    <property type="match status" value="1"/>
</dbReference>
<dbReference type="Pfam" id="PF01904">
    <property type="entry name" value="DUF72"/>
    <property type="match status" value="1"/>
</dbReference>
<sequence length="284" mass="33007">MTQITIGLTTWSEHPALIKNQRQTTTLNEYAQHFPTVELDTFFYALPKPTTVQKWLTEVPRNFQFIVKAHRLMTQHEKLDKQEPTLKEVFESYRSAIMPLVAAGRLKCVLFQFPPFFDAQLDHIDYLRQIRLLMGNLPLAVEFRNASWYQPAILQPLTEFCRDLKITLVAADEPHDTLTSVPFYLIVTNPELVLIRLHGRNREGWNHPDKEWRKKRTLYRYSTTELQGLAALIDNLQPAPKEICVIFNNNSGKDAAPNAMELQKIMHLSFNDLAPHDPEQLNLF</sequence>
<dbReference type="InterPro" id="IPR002763">
    <property type="entry name" value="DUF72"/>
</dbReference>
<dbReference type="RefSeq" id="WP_169462269.1">
    <property type="nucleotide sequence ID" value="NZ_JAQOMV010000002.1"/>
</dbReference>
<organism evidence="1 2">
    <name type="scientific">Limosilactobacillus mucosae</name>
    <name type="common">Lactobacillus mucosae</name>
    <dbReference type="NCBI Taxonomy" id="97478"/>
    <lineage>
        <taxon>Bacteria</taxon>
        <taxon>Bacillati</taxon>
        <taxon>Bacillota</taxon>
        <taxon>Bacilli</taxon>
        <taxon>Lactobacillales</taxon>
        <taxon>Lactobacillaceae</taxon>
        <taxon>Limosilactobacillus</taxon>
    </lineage>
</organism>
<accession>A0AAJ1HT32</accession>